<accession>A0ACB6Z0B9</accession>
<name>A0ACB6Z0B9_THEGA</name>
<gene>
    <name evidence="1" type="ORF">BDM02DRAFT_3192497</name>
</gene>
<protein>
    <submittedName>
        <fullName evidence="1">Uncharacterized protein</fullName>
    </submittedName>
</protein>
<proteinExistence type="predicted"/>
<sequence length="290" mass="33772">MEAQYQLWYHDPRQVIHHIFANPEFASGIDYAPHHDFQDEKRLYHDFMSGDWAWDQCDIIAVDSTTHGSMFVPIVLGTDKTTISVATGQHAFHPIYLLVGNVHNHIRVITLLLLYTWLGLWLTGTREDMKDKIFRDFRRRLFHGSLTVINNTIKPYMQRWDLIRCPDHHFCQAIYGLGPYIADYPEQSVAAGTVYGCCDANPTDLDNSVAKFCTREQMMILLETEDDDTLWFGYGMVPDFRPFTTHFPRADIYELLTPDLLHQVIKGMYKDHLITWVEEYLEITYGSSRG</sequence>
<keyword evidence="2" id="KW-1185">Reference proteome</keyword>
<feature type="non-terminal residue" evidence="1">
    <location>
        <position position="290"/>
    </location>
</feature>
<dbReference type="Proteomes" id="UP000886501">
    <property type="component" value="Unassembled WGS sequence"/>
</dbReference>
<reference evidence="1" key="1">
    <citation type="submission" date="2019-10" db="EMBL/GenBank/DDBJ databases">
        <authorList>
            <consortium name="DOE Joint Genome Institute"/>
            <person name="Kuo A."/>
            <person name="Miyauchi S."/>
            <person name="Kiss E."/>
            <person name="Drula E."/>
            <person name="Kohler A."/>
            <person name="Sanchez-Garcia M."/>
            <person name="Andreopoulos B."/>
            <person name="Barry K.W."/>
            <person name="Bonito G."/>
            <person name="Buee M."/>
            <person name="Carver A."/>
            <person name="Chen C."/>
            <person name="Cichocki N."/>
            <person name="Clum A."/>
            <person name="Culley D."/>
            <person name="Crous P.W."/>
            <person name="Fauchery L."/>
            <person name="Girlanda M."/>
            <person name="Hayes R."/>
            <person name="Keri Z."/>
            <person name="Labutti K."/>
            <person name="Lipzen A."/>
            <person name="Lombard V."/>
            <person name="Magnuson J."/>
            <person name="Maillard F."/>
            <person name="Morin E."/>
            <person name="Murat C."/>
            <person name="Nolan M."/>
            <person name="Ohm R."/>
            <person name="Pangilinan J."/>
            <person name="Pereira M."/>
            <person name="Perotto S."/>
            <person name="Peter M."/>
            <person name="Riley R."/>
            <person name="Sitrit Y."/>
            <person name="Stielow B."/>
            <person name="Szollosi G."/>
            <person name="Zifcakova L."/>
            <person name="Stursova M."/>
            <person name="Spatafora J.W."/>
            <person name="Tedersoo L."/>
            <person name="Vaario L.-M."/>
            <person name="Yamada A."/>
            <person name="Yan M."/>
            <person name="Wang P."/>
            <person name="Xu J."/>
            <person name="Bruns T."/>
            <person name="Baldrian P."/>
            <person name="Vilgalys R."/>
            <person name="Henrissat B."/>
            <person name="Grigoriev I.V."/>
            <person name="Hibbett D."/>
            <person name="Nagy L.G."/>
            <person name="Martin F.M."/>
        </authorList>
    </citation>
    <scope>NUCLEOTIDE SEQUENCE</scope>
    <source>
        <strain evidence="1">P2</strain>
    </source>
</reference>
<comment type="caution">
    <text evidence="1">The sequence shown here is derived from an EMBL/GenBank/DDBJ whole genome shotgun (WGS) entry which is preliminary data.</text>
</comment>
<reference evidence="1" key="2">
    <citation type="journal article" date="2020" name="Nat. Commun.">
        <title>Large-scale genome sequencing of mycorrhizal fungi provides insights into the early evolution of symbiotic traits.</title>
        <authorList>
            <person name="Miyauchi S."/>
            <person name="Kiss E."/>
            <person name="Kuo A."/>
            <person name="Drula E."/>
            <person name="Kohler A."/>
            <person name="Sanchez-Garcia M."/>
            <person name="Morin E."/>
            <person name="Andreopoulos B."/>
            <person name="Barry K.W."/>
            <person name="Bonito G."/>
            <person name="Buee M."/>
            <person name="Carver A."/>
            <person name="Chen C."/>
            <person name="Cichocki N."/>
            <person name="Clum A."/>
            <person name="Culley D."/>
            <person name="Crous P.W."/>
            <person name="Fauchery L."/>
            <person name="Girlanda M."/>
            <person name="Hayes R.D."/>
            <person name="Keri Z."/>
            <person name="LaButti K."/>
            <person name="Lipzen A."/>
            <person name="Lombard V."/>
            <person name="Magnuson J."/>
            <person name="Maillard F."/>
            <person name="Murat C."/>
            <person name="Nolan M."/>
            <person name="Ohm R.A."/>
            <person name="Pangilinan J."/>
            <person name="Pereira M.F."/>
            <person name="Perotto S."/>
            <person name="Peter M."/>
            <person name="Pfister S."/>
            <person name="Riley R."/>
            <person name="Sitrit Y."/>
            <person name="Stielow J.B."/>
            <person name="Szollosi G."/>
            <person name="Zifcakova L."/>
            <person name="Stursova M."/>
            <person name="Spatafora J.W."/>
            <person name="Tedersoo L."/>
            <person name="Vaario L.M."/>
            <person name="Yamada A."/>
            <person name="Yan M."/>
            <person name="Wang P."/>
            <person name="Xu J."/>
            <person name="Bruns T."/>
            <person name="Baldrian P."/>
            <person name="Vilgalys R."/>
            <person name="Dunand C."/>
            <person name="Henrissat B."/>
            <person name="Grigoriev I.V."/>
            <person name="Hibbett D."/>
            <person name="Nagy L.G."/>
            <person name="Martin F.M."/>
        </authorList>
    </citation>
    <scope>NUCLEOTIDE SEQUENCE</scope>
    <source>
        <strain evidence="1">P2</strain>
    </source>
</reference>
<organism evidence="1 2">
    <name type="scientific">Thelephora ganbajun</name>
    <name type="common">Ganba fungus</name>
    <dbReference type="NCBI Taxonomy" id="370292"/>
    <lineage>
        <taxon>Eukaryota</taxon>
        <taxon>Fungi</taxon>
        <taxon>Dikarya</taxon>
        <taxon>Basidiomycota</taxon>
        <taxon>Agaricomycotina</taxon>
        <taxon>Agaricomycetes</taxon>
        <taxon>Thelephorales</taxon>
        <taxon>Thelephoraceae</taxon>
        <taxon>Thelephora</taxon>
    </lineage>
</organism>
<evidence type="ECO:0000313" key="1">
    <source>
        <dbReference type="EMBL" id="KAF9642903.1"/>
    </source>
</evidence>
<dbReference type="EMBL" id="MU118325">
    <property type="protein sequence ID" value="KAF9642903.1"/>
    <property type="molecule type" value="Genomic_DNA"/>
</dbReference>
<evidence type="ECO:0000313" key="2">
    <source>
        <dbReference type="Proteomes" id="UP000886501"/>
    </source>
</evidence>